<dbReference type="AlphaFoldDB" id="A0A1H7B753"/>
<evidence type="ECO:0000256" key="1">
    <source>
        <dbReference type="SAM" id="Phobius"/>
    </source>
</evidence>
<gene>
    <name evidence="2" type="ORF">SAMN05192553_11031</name>
</gene>
<feature type="transmembrane region" description="Helical" evidence="1">
    <location>
        <begin position="118"/>
        <end position="138"/>
    </location>
</feature>
<accession>A0A1H7B753</accession>
<keyword evidence="1" id="KW-0472">Membrane</keyword>
<keyword evidence="1" id="KW-0812">Transmembrane</keyword>
<dbReference type="OrthoDB" id="1139266at2"/>
<proteinExistence type="predicted"/>
<dbReference type="EMBL" id="FNZH01000010">
    <property type="protein sequence ID" value="SEJ73268.1"/>
    <property type="molecule type" value="Genomic_DNA"/>
</dbReference>
<keyword evidence="1" id="KW-1133">Transmembrane helix</keyword>
<sequence>MTGKKAIAHFRRLVAETTKKSEINVYQAFIRLLSKLERRGLTQPEIESLESKLDALELIDPTKKIAHYKKALGRFERYLNERFSFVTKGYYQKLGIGLGAALGLLLGIVWFSGFARSLGISLGISVGTLIGIIVAIYLESRAKSSGNLI</sequence>
<feature type="transmembrane region" description="Helical" evidence="1">
    <location>
        <begin position="94"/>
        <end position="112"/>
    </location>
</feature>
<reference evidence="3" key="1">
    <citation type="submission" date="2016-10" db="EMBL/GenBank/DDBJ databases">
        <authorList>
            <person name="Varghese N."/>
            <person name="Submissions S."/>
        </authorList>
    </citation>
    <scope>NUCLEOTIDE SEQUENCE [LARGE SCALE GENOMIC DNA]</scope>
    <source>
        <strain evidence="3">IBRC-M 10761</strain>
    </source>
</reference>
<protein>
    <submittedName>
        <fullName evidence="2">Uncharacterized protein</fullName>
    </submittedName>
</protein>
<keyword evidence="3" id="KW-1185">Reference proteome</keyword>
<dbReference type="Proteomes" id="UP000199403">
    <property type="component" value="Unassembled WGS sequence"/>
</dbReference>
<dbReference type="RefSeq" id="WP_092178277.1">
    <property type="nucleotide sequence ID" value="NZ_FNZH01000010.1"/>
</dbReference>
<evidence type="ECO:0000313" key="2">
    <source>
        <dbReference type="EMBL" id="SEJ73268.1"/>
    </source>
</evidence>
<dbReference type="STRING" id="1416801.SAMN05192553_11031"/>
<name>A0A1H7B753_9BACT</name>
<evidence type="ECO:0000313" key="3">
    <source>
        <dbReference type="Proteomes" id="UP000199403"/>
    </source>
</evidence>
<organism evidence="2 3">
    <name type="scientific">Cyclobacterium xiamenense</name>
    <dbReference type="NCBI Taxonomy" id="1297121"/>
    <lineage>
        <taxon>Bacteria</taxon>
        <taxon>Pseudomonadati</taxon>
        <taxon>Bacteroidota</taxon>
        <taxon>Cytophagia</taxon>
        <taxon>Cytophagales</taxon>
        <taxon>Cyclobacteriaceae</taxon>
        <taxon>Cyclobacterium</taxon>
    </lineage>
</organism>